<dbReference type="EMBL" id="MN739629">
    <property type="protein sequence ID" value="QHT16985.1"/>
    <property type="molecule type" value="Genomic_DNA"/>
</dbReference>
<dbReference type="AlphaFoldDB" id="A0A6C0DN35"/>
<keyword evidence="1" id="KW-0812">Transmembrane</keyword>
<protein>
    <submittedName>
        <fullName evidence="2">Uncharacterized protein</fullName>
    </submittedName>
</protein>
<accession>A0A6C0DN35</accession>
<reference evidence="2" key="1">
    <citation type="journal article" date="2020" name="Nature">
        <title>Giant virus diversity and host interactions through global metagenomics.</title>
        <authorList>
            <person name="Schulz F."/>
            <person name="Roux S."/>
            <person name="Paez-Espino D."/>
            <person name="Jungbluth S."/>
            <person name="Walsh D.A."/>
            <person name="Denef V.J."/>
            <person name="McMahon K.D."/>
            <person name="Konstantinidis K.T."/>
            <person name="Eloe-Fadrosh E.A."/>
            <person name="Kyrpides N.C."/>
            <person name="Woyke T."/>
        </authorList>
    </citation>
    <scope>NUCLEOTIDE SEQUENCE</scope>
    <source>
        <strain evidence="2">GVMAG-M-3300023174-207</strain>
    </source>
</reference>
<sequence>MARKISLPQWWNKYGVYVVIVIFLIFFSAILYIHFSDPEIFQEGLLEIYSDDNPLLHSQKTLYVPSQKKSDSKGERICKEVAERLFKRPFHKIRPDFLKNDKTGKNMEIDMYNDELKLGIEYNGIQHYKYSPYYHRNGQKDFEEQLYRDKLKEQRCEEKGVRLIVVPYLVKPDEIENYIRVKAQNLRILV</sequence>
<keyword evidence="1" id="KW-0472">Membrane</keyword>
<dbReference type="Gene3D" id="3.40.960.10">
    <property type="entry name" value="VSR Endonuclease"/>
    <property type="match status" value="1"/>
</dbReference>
<feature type="transmembrane region" description="Helical" evidence="1">
    <location>
        <begin position="14"/>
        <end position="35"/>
    </location>
</feature>
<organism evidence="2">
    <name type="scientific">viral metagenome</name>
    <dbReference type="NCBI Taxonomy" id="1070528"/>
    <lineage>
        <taxon>unclassified sequences</taxon>
        <taxon>metagenomes</taxon>
        <taxon>organismal metagenomes</taxon>
    </lineage>
</organism>
<evidence type="ECO:0000313" key="2">
    <source>
        <dbReference type="EMBL" id="QHT16985.1"/>
    </source>
</evidence>
<evidence type="ECO:0000256" key="1">
    <source>
        <dbReference type="SAM" id="Phobius"/>
    </source>
</evidence>
<keyword evidence="1" id="KW-1133">Transmembrane helix</keyword>
<name>A0A6C0DN35_9ZZZZ</name>
<proteinExistence type="predicted"/>